<proteinExistence type="predicted"/>
<feature type="domain" description="DUF4382" evidence="2">
    <location>
        <begin position="29"/>
        <end position="165"/>
    </location>
</feature>
<dbReference type="SUPFAM" id="SSF49452">
    <property type="entry name" value="Starch-binding domain-like"/>
    <property type="match status" value="1"/>
</dbReference>
<keyword evidence="1" id="KW-0732">Signal</keyword>
<gene>
    <name evidence="3" type="ORF">NPE20_16365</name>
</gene>
<accession>A0ABT1T4L7</accession>
<organism evidence="3 4">
    <name type="scientific">Mucilaginibacter aquariorum</name>
    <dbReference type="NCBI Taxonomy" id="2967225"/>
    <lineage>
        <taxon>Bacteria</taxon>
        <taxon>Pseudomonadati</taxon>
        <taxon>Bacteroidota</taxon>
        <taxon>Sphingobacteriia</taxon>
        <taxon>Sphingobacteriales</taxon>
        <taxon>Sphingobacteriaceae</taxon>
        <taxon>Mucilaginibacter</taxon>
    </lineage>
</organism>
<keyword evidence="4" id="KW-1185">Reference proteome</keyword>
<dbReference type="InterPro" id="IPR013784">
    <property type="entry name" value="Carb-bd-like_fold"/>
</dbReference>
<dbReference type="Proteomes" id="UP001204376">
    <property type="component" value="Unassembled WGS sequence"/>
</dbReference>
<feature type="signal peptide" evidence="1">
    <location>
        <begin position="1"/>
        <end position="19"/>
    </location>
</feature>
<protein>
    <submittedName>
        <fullName evidence="3">DUF4382 domain-containing protein</fullName>
    </submittedName>
</protein>
<dbReference type="InterPro" id="IPR025491">
    <property type="entry name" value="DUF4382"/>
</dbReference>
<dbReference type="PROSITE" id="PS51257">
    <property type="entry name" value="PROKAR_LIPOPROTEIN"/>
    <property type="match status" value="1"/>
</dbReference>
<dbReference type="Pfam" id="PF14321">
    <property type="entry name" value="DUF4382"/>
    <property type="match status" value="1"/>
</dbReference>
<evidence type="ECO:0000313" key="4">
    <source>
        <dbReference type="Proteomes" id="UP001204376"/>
    </source>
</evidence>
<name>A0ABT1T4L7_9SPHI</name>
<evidence type="ECO:0000313" key="3">
    <source>
        <dbReference type="EMBL" id="MCQ6959553.1"/>
    </source>
</evidence>
<evidence type="ECO:0000256" key="1">
    <source>
        <dbReference type="SAM" id="SignalP"/>
    </source>
</evidence>
<comment type="caution">
    <text evidence="3">The sequence shown here is derived from an EMBL/GenBank/DDBJ whole genome shotgun (WGS) entry which is preliminary data.</text>
</comment>
<dbReference type="RefSeq" id="WP_256539740.1">
    <property type="nucleotide sequence ID" value="NZ_JANHOH010000003.1"/>
</dbReference>
<reference evidence="3 4" key="1">
    <citation type="submission" date="2022-07" db="EMBL/GenBank/DDBJ databases">
        <title>Mucilaginibacter sp. JC4.</title>
        <authorList>
            <person name="Le V."/>
            <person name="Ko S.-R."/>
            <person name="Ahn C.-Y."/>
            <person name="Oh H.-M."/>
        </authorList>
    </citation>
    <scope>NUCLEOTIDE SEQUENCE [LARGE SCALE GENOMIC DNA]</scope>
    <source>
        <strain evidence="3 4">JC4</strain>
    </source>
</reference>
<dbReference type="EMBL" id="JANHOH010000003">
    <property type="protein sequence ID" value="MCQ6959553.1"/>
    <property type="molecule type" value="Genomic_DNA"/>
</dbReference>
<feature type="chain" id="PRO_5045603148" evidence="1">
    <location>
        <begin position="20"/>
        <end position="258"/>
    </location>
</feature>
<evidence type="ECO:0000259" key="2">
    <source>
        <dbReference type="Pfam" id="PF14321"/>
    </source>
</evidence>
<sequence>MKKLLLFSVALLGLGFASCKKDSSSSAGTTRVTVKLTDAPGAYDAVILNIKQVVILSSGGEKTVDVNGTPIDILRFRNGKDTVLAGVDVPAGRLQEVRLVLNNTGNKVVINGISYDLNTPSGQTSGVKLKVQDDLKAGIGYTLLLDFDAAQSIVTTGNGKYNLKPVIRAIPAAVSGAMTGIVTPAAAYSKVYAIMGTDTVGTVTDATGKFYFPGLAPGTYSVNFVPVAPYAAKIIDNVIVENGSVKDLGTVTITSDGL</sequence>
<dbReference type="Gene3D" id="2.60.40.1120">
    <property type="entry name" value="Carboxypeptidase-like, regulatory domain"/>
    <property type="match status" value="1"/>
</dbReference>